<name>A0A1M5CN04_9CLOT</name>
<gene>
    <name evidence="5" type="ORF">SAMN02745158_04214</name>
</gene>
<dbReference type="Gene3D" id="3.10.310.10">
    <property type="entry name" value="Diaminopimelate Epimerase, Chain A, domain 1"/>
    <property type="match status" value="2"/>
</dbReference>
<dbReference type="Proteomes" id="UP000184245">
    <property type="component" value="Unassembled WGS sequence"/>
</dbReference>
<dbReference type="GO" id="GO:0047580">
    <property type="term" value="F:4-hydroxyproline epimerase activity"/>
    <property type="evidence" value="ECO:0007669"/>
    <property type="project" value="TreeGrafter"/>
</dbReference>
<protein>
    <recommendedName>
        <fullName evidence="4">Proline racemase</fullName>
        <ecNumber evidence="3">5.1.1.4</ecNumber>
    </recommendedName>
</protein>
<reference evidence="5 6" key="1">
    <citation type="submission" date="2016-11" db="EMBL/GenBank/DDBJ databases">
        <authorList>
            <person name="Jaros S."/>
            <person name="Januszkiewicz K."/>
            <person name="Wedrychowicz H."/>
        </authorList>
    </citation>
    <scope>NUCLEOTIDE SEQUENCE [LARGE SCALE GENOMIC DNA]</scope>
    <source>
        <strain evidence="5 6">DSM 17459</strain>
    </source>
</reference>
<evidence type="ECO:0000256" key="2">
    <source>
        <dbReference type="ARBA" id="ARBA00052373"/>
    </source>
</evidence>
<dbReference type="RefSeq" id="WP_072854735.1">
    <property type="nucleotide sequence ID" value="NZ_FQVI01000043.1"/>
</dbReference>
<dbReference type="SUPFAM" id="SSF54506">
    <property type="entry name" value="Diaminopimelate epimerase-like"/>
    <property type="match status" value="1"/>
</dbReference>
<organism evidence="5 6">
    <name type="scientific">Lactonifactor longoviformis DSM 17459</name>
    <dbReference type="NCBI Taxonomy" id="1122155"/>
    <lineage>
        <taxon>Bacteria</taxon>
        <taxon>Bacillati</taxon>
        <taxon>Bacillota</taxon>
        <taxon>Clostridia</taxon>
        <taxon>Eubacteriales</taxon>
        <taxon>Clostridiaceae</taxon>
        <taxon>Lactonifactor</taxon>
    </lineage>
</organism>
<evidence type="ECO:0000313" key="6">
    <source>
        <dbReference type="Proteomes" id="UP000184245"/>
    </source>
</evidence>
<dbReference type="GO" id="GO:0018112">
    <property type="term" value="F:proline racemase activity"/>
    <property type="evidence" value="ECO:0007669"/>
    <property type="project" value="UniProtKB-EC"/>
</dbReference>
<dbReference type="EC" id="5.1.1.4" evidence="3"/>
<proteinExistence type="inferred from homology"/>
<keyword evidence="6" id="KW-1185">Reference proteome</keyword>
<sequence length="342" mass="37322">MDWISKIPGIETSFTTIDSHTMGEPTRIVVEGFPELEGKTMIEKKKFLEKNYDKYRTALMLEPRGHRDMFGAVITKPVHPEADYGVIFMDSGGCLNMCGHGSIGTATVLVETGMVEVKEPYTEVTLEAPAGLIRTTIKVENGKAVEVTIRNVPAFLYKEAVTAEIEGYGPITFDISFGGSFFALVNADKLGLDIVPENLREFQDLGMALLNKINATMEIQHPELDINSVDLVEFYGDSTQEEANLKNVVIFGAAQADRSPCGTGTSAKVAALYSKGRLGLNEDFIYESITGSLFRGKAVETTKVGTYDAIVPKITGSAYITGINQVIIDKDDPLKYGFLMGD</sequence>
<dbReference type="AlphaFoldDB" id="A0A1M5CN04"/>
<dbReference type="Pfam" id="PF05544">
    <property type="entry name" value="Pro_racemase"/>
    <property type="match status" value="1"/>
</dbReference>
<dbReference type="FunFam" id="3.10.310.10:FF:000005">
    <property type="entry name" value="Proline racemase"/>
    <property type="match status" value="1"/>
</dbReference>
<dbReference type="InterPro" id="IPR008794">
    <property type="entry name" value="Pro_racemase_fam"/>
</dbReference>
<dbReference type="PANTHER" id="PTHR33442">
    <property type="entry name" value="TRANS-3-HYDROXY-L-PROLINE DEHYDRATASE"/>
    <property type="match status" value="1"/>
</dbReference>
<comment type="similarity">
    <text evidence="1">Belongs to the proline racemase family.</text>
</comment>
<accession>A0A1M5CN04</accession>
<evidence type="ECO:0000256" key="3">
    <source>
        <dbReference type="ARBA" id="ARBA00067038"/>
    </source>
</evidence>
<dbReference type="OrthoDB" id="181267at2"/>
<evidence type="ECO:0000256" key="4">
    <source>
        <dbReference type="ARBA" id="ARBA00069700"/>
    </source>
</evidence>
<dbReference type="SFLD" id="SFLDS00028">
    <property type="entry name" value="Proline_Racemase"/>
    <property type="match status" value="1"/>
</dbReference>
<evidence type="ECO:0000256" key="1">
    <source>
        <dbReference type="ARBA" id="ARBA00007529"/>
    </source>
</evidence>
<dbReference type="PANTHER" id="PTHR33442:SF5">
    <property type="entry name" value="BIFUNCTIONAL TRANS-3-HYDROXY-L-PROLINE DEHYDRATASE_2-EPIMERASE"/>
    <property type="match status" value="1"/>
</dbReference>
<comment type="catalytic activity">
    <reaction evidence="2">
        <text>L-proline = D-proline</text>
        <dbReference type="Rhea" id="RHEA:10680"/>
        <dbReference type="ChEBI" id="CHEBI:57726"/>
        <dbReference type="ChEBI" id="CHEBI:60039"/>
        <dbReference type="EC" id="5.1.1.4"/>
    </reaction>
</comment>
<dbReference type="PIRSF" id="PIRSF029792">
    <property type="entry name" value="Pro_racemase"/>
    <property type="match status" value="1"/>
</dbReference>
<dbReference type="EMBL" id="FQVI01000043">
    <property type="protein sequence ID" value="SHF56101.1"/>
    <property type="molecule type" value="Genomic_DNA"/>
</dbReference>
<evidence type="ECO:0000313" key="5">
    <source>
        <dbReference type="EMBL" id="SHF56101.1"/>
    </source>
</evidence>
<dbReference type="STRING" id="1122155.SAMN02745158_04214"/>